<dbReference type="Pfam" id="PF00155">
    <property type="entry name" value="Aminotran_1_2"/>
    <property type="match status" value="1"/>
</dbReference>
<reference evidence="2 3" key="1">
    <citation type="submission" date="2020-08" db="EMBL/GenBank/DDBJ databases">
        <title>Genome sequence of Sphingomonas daechungensis KACC 18115T.</title>
        <authorList>
            <person name="Hyun D.-W."/>
            <person name="Bae J.-W."/>
        </authorList>
    </citation>
    <scope>NUCLEOTIDE SEQUENCE [LARGE SCALE GENOMIC DNA]</scope>
    <source>
        <strain evidence="2 3">KACC 18115</strain>
    </source>
</reference>
<organism evidence="2 3">
    <name type="scientific">Sphingomonas daechungensis</name>
    <dbReference type="NCBI Taxonomy" id="1176646"/>
    <lineage>
        <taxon>Bacteria</taxon>
        <taxon>Pseudomonadati</taxon>
        <taxon>Pseudomonadota</taxon>
        <taxon>Alphaproteobacteria</taxon>
        <taxon>Sphingomonadales</taxon>
        <taxon>Sphingomonadaceae</taxon>
        <taxon>Sphingomonas</taxon>
    </lineage>
</organism>
<evidence type="ECO:0000259" key="1">
    <source>
        <dbReference type="Pfam" id="PF00155"/>
    </source>
</evidence>
<dbReference type="Proteomes" id="UP000516134">
    <property type="component" value="Chromosome"/>
</dbReference>
<dbReference type="EMBL" id="CP060780">
    <property type="protein sequence ID" value="QNP44317.1"/>
    <property type="molecule type" value="Genomic_DNA"/>
</dbReference>
<keyword evidence="2" id="KW-0032">Aminotransferase</keyword>
<feature type="domain" description="Aminotransferase class I/classII large" evidence="1">
    <location>
        <begin position="3"/>
        <end position="46"/>
    </location>
</feature>
<dbReference type="InterPro" id="IPR015421">
    <property type="entry name" value="PyrdxlP-dep_Trfase_major"/>
</dbReference>
<dbReference type="SUPFAM" id="SSF53383">
    <property type="entry name" value="PLP-dependent transferases"/>
    <property type="match status" value="1"/>
</dbReference>
<name>A0ABX6T364_9SPHN</name>
<proteinExistence type="predicted"/>
<dbReference type="GO" id="GO:0008483">
    <property type="term" value="F:transaminase activity"/>
    <property type="evidence" value="ECO:0007669"/>
    <property type="project" value="UniProtKB-KW"/>
</dbReference>
<dbReference type="InterPro" id="IPR004839">
    <property type="entry name" value="Aminotransferase_I/II_large"/>
</dbReference>
<evidence type="ECO:0000313" key="2">
    <source>
        <dbReference type="EMBL" id="QNP44317.1"/>
    </source>
</evidence>
<protein>
    <submittedName>
        <fullName evidence="2">Aminotransferase class I/II-fold pyridoxal phosphate-dependent enzyme</fullName>
    </submittedName>
</protein>
<evidence type="ECO:0000313" key="3">
    <source>
        <dbReference type="Proteomes" id="UP000516134"/>
    </source>
</evidence>
<dbReference type="Gene3D" id="3.40.640.10">
    <property type="entry name" value="Type I PLP-dependent aspartate aminotransferase-like (Major domain)"/>
    <property type="match status" value="1"/>
</dbReference>
<keyword evidence="2" id="KW-0808">Transferase</keyword>
<keyword evidence="3" id="KW-1185">Reference proteome</keyword>
<accession>A0ABX6T364</accession>
<gene>
    <name evidence="2" type="ORF">H9L15_01180</name>
</gene>
<sequence>MAFICTPNNPTGNEVDPNQILKVAAALPNTIVVADEAYLDFSTTPSLAGMPPGVRTSSFSRPCPRLTVSLAREWVAQSASLT</sequence>
<dbReference type="InterPro" id="IPR015424">
    <property type="entry name" value="PyrdxlP-dep_Trfase"/>
</dbReference>